<comment type="caution">
    <text evidence="2">The sequence shown here is derived from an EMBL/GenBank/DDBJ whole genome shotgun (WGS) entry which is preliminary data.</text>
</comment>
<evidence type="ECO:0000256" key="1">
    <source>
        <dbReference type="SAM" id="MobiDB-lite"/>
    </source>
</evidence>
<protein>
    <submittedName>
        <fullName evidence="2">Uncharacterized protein</fullName>
    </submittedName>
</protein>
<feature type="region of interest" description="Disordered" evidence="1">
    <location>
        <begin position="1"/>
        <end position="35"/>
    </location>
</feature>
<dbReference type="EMBL" id="JAAAHY010000969">
    <property type="protein sequence ID" value="KAF9954429.1"/>
    <property type="molecule type" value="Genomic_DNA"/>
</dbReference>
<accession>A0A9P6IYX9</accession>
<dbReference type="Proteomes" id="UP000738359">
    <property type="component" value="Unassembled WGS sequence"/>
</dbReference>
<reference evidence="2" key="1">
    <citation type="journal article" date="2020" name="Fungal Divers.">
        <title>Resolving the Mortierellaceae phylogeny through synthesis of multi-gene phylogenetics and phylogenomics.</title>
        <authorList>
            <person name="Vandepol N."/>
            <person name="Liber J."/>
            <person name="Desiro A."/>
            <person name="Na H."/>
            <person name="Kennedy M."/>
            <person name="Barry K."/>
            <person name="Grigoriev I.V."/>
            <person name="Miller A.N."/>
            <person name="O'Donnell K."/>
            <person name="Stajich J.E."/>
            <person name="Bonito G."/>
        </authorList>
    </citation>
    <scope>NUCLEOTIDE SEQUENCE</scope>
    <source>
        <strain evidence="2">CK1249</strain>
    </source>
</reference>
<name>A0A9P6IYX9_MORAP</name>
<feature type="non-terminal residue" evidence="2">
    <location>
        <position position="1"/>
    </location>
</feature>
<dbReference type="OrthoDB" id="2432431at2759"/>
<evidence type="ECO:0000313" key="2">
    <source>
        <dbReference type="EMBL" id="KAF9954429.1"/>
    </source>
</evidence>
<proteinExistence type="predicted"/>
<organism evidence="2 3">
    <name type="scientific">Mortierella alpina</name>
    <name type="common">Oleaginous fungus</name>
    <name type="synonym">Mortierella renispora</name>
    <dbReference type="NCBI Taxonomy" id="64518"/>
    <lineage>
        <taxon>Eukaryota</taxon>
        <taxon>Fungi</taxon>
        <taxon>Fungi incertae sedis</taxon>
        <taxon>Mucoromycota</taxon>
        <taxon>Mortierellomycotina</taxon>
        <taxon>Mortierellomycetes</taxon>
        <taxon>Mortierellales</taxon>
        <taxon>Mortierellaceae</taxon>
        <taxon>Mortierella</taxon>
    </lineage>
</organism>
<feature type="compositionally biased region" description="Acidic residues" evidence="1">
    <location>
        <begin position="18"/>
        <end position="28"/>
    </location>
</feature>
<evidence type="ECO:0000313" key="3">
    <source>
        <dbReference type="Proteomes" id="UP000738359"/>
    </source>
</evidence>
<sequence>MSTGTPTVKSDKVSFKDDTDETDEDSDGSYEPSSELSAGILWSLRDLIVDGLPGADTLKEGRSITELEHPHEFLMSDYLYR</sequence>
<gene>
    <name evidence="2" type="ORF">BGZ70_010555</name>
</gene>
<dbReference type="AlphaFoldDB" id="A0A9P6IYX9"/>
<keyword evidence="3" id="KW-1185">Reference proteome</keyword>